<reference evidence="1" key="1">
    <citation type="submission" date="2020-03" db="EMBL/GenBank/DDBJ databases">
        <title>The deep terrestrial virosphere.</title>
        <authorList>
            <person name="Holmfeldt K."/>
            <person name="Nilsson E."/>
            <person name="Simone D."/>
            <person name="Lopez-Fernandez M."/>
            <person name="Wu X."/>
            <person name="de Brujin I."/>
            <person name="Lundin D."/>
            <person name="Andersson A."/>
            <person name="Bertilsson S."/>
            <person name="Dopson M."/>
        </authorList>
    </citation>
    <scope>NUCLEOTIDE SEQUENCE</scope>
    <source>
        <strain evidence="1">MM415A00762</strain>
    </source>
</reference>
<sequence length="90" mass="10358">MPGASNYHSEYDVIEEQFDPEGSGYDYKTAEKYGIKPDKTGHWQSREPNTGVLLKGRKHKTWPLTVQGEADAGYAIYKKNNRYYSKPIKK</sequence>
<accession>A0A6M3KF02</accession>
<dbReference type="EMBL" id="MT142411">
    <property type="protein sequence ID" value="QJA80201.1"/>
    <property type="molecule type" value="Genomic_DNA"/>
</dbReference>
<name>A0A6M3KF02_9ZZZZ</name>
<organism evidence="1">
    <name type="scientific">viral metagenome</name>
    <dbReference type="NCBI Taxonomy" id="1070528"/>
    <lineage>
        <taxon>unclassified sequences</taxon>
        <taxon>metagenomes</taxon>
        <taxon>organismal metagenomes</taxon>
    </lineage>
</organism>
<proteinExistence type="predicted"/>
<protein>
    <submittedName>
        <fullName evidence="1">Uncharacterized protein</fullName>
    </submittedName>
</protein>
<evidence type="ECO:0000313" key="1">
    <source>
        <dbReference type="EMBL" id="QJA80201.1"/>
    </source>
</evidence>
<gene>
    <name evidence="1" type="ORF">MM415A00762_0008</name>
</gene>
<dbReference type="AlphaFoldDB" id="A0A6M3KF02"/>